<feature type="transmembrane region" description="Helical" evidence="1">
    <location>
        <begin position="34"/>
        <end position="51"/>
    </location>
</feature>
<sequence>MFVSHFSKWKWYKIYFTFYFYINWKYMFPKIKKAFIIFGLIAMLIISYLYMLADIPWAWSVLIFVLLAPLWFPLSYLFFYSPKTLICYDSTPTEDIQKEIKRNLGLNETTLRKTSFDFYKNELNGQYDALLDTKEYFLIYKNYQKSLTSETTIILVINKKESTEKLGNIEKDFLNSMIPRCKIYVKKR</sequence>
<reference evidence="2" key="2">
    <citation type="journal article" date="2018" name="Food Control">
        <title>Characterization of Lactococcus lactis isolates from herbs, fruits and vegetables for use as biopreservatives against Listeria monocytogenes in cheese.</title>
        <authorList>
            <person name="Ho V."/>
            <person name="Lo R."/>
            <person name="Bansal N."/>
            <person name="Turner M.S."/>
        </authorList>
    </citation>
    <scope>NUCLEOTIDE SEQUENCE</scope>
    <source>
        <strain evidence="2">537</strain>
    </source>
</reference>
<dbReference type="Proteomes" id="UP000225275">
    <property type="component" value="Unassembled WGS sequence"/>
</dbReference>
<keyword evidence="1" id="KW-1133">Transmembrane helix</keyword>
<organism evidence="2 3">
    <name type="scientific">Lactococcus lactis</name>
    <dbReference type="NCBI Taxonomy" id="1358"/>
    <lineage>
        <taxon>Bacteria</taxon>
        <taxon>Bacillati</taxon>
        <taxon>Bacillota</taxon>
        <taxon>Bacilli</taxon>
        <taxon>Lactobacillales</taxon>
        <taxon>Streptococcaceae</taxon>
        <taxon>Lactococcus</taxon>
    </lineage>
</organism>
<keyword evidence="1" id="KW-0812">Transmembrane</keyword>
<dbReference type="AlphaFoldDB" id="A0AAP8JE66"/>
<dbReference type="EMBL" id="MTJS01000002">
    <property type="protein sequence ID" value="PFG89177.1"/>
    <property type="molecule type" value="Genomic_DNA"/>
</dbReference>
<proteinExistence type="predicted"/>
<evidence type="ECO:0000313" key="2">
    <source>
        <dbReference type="EMBL" id="PFG89177.1"/>
    </source>
</evidence>
<name>A0AAP8JE66_9LACT</name>
<keyword evidence="1" id="KW-0472">Membrane</keyword>
<comment type="caution">
    <text evidence="2">The sequence shown here is derived from an EMBL/GenBank/DDBJ whole genome shotgun (WGS) entry which is preliminary data.</text>
</comment>
<accession>A0AAP8JE66</accession>
<reference evidence="2" key="1">
    <citation type="submission" date="2017-01" db="EMBL/GenBank/DDBJ databases">
        <authorList>
            <person name="Lo R."/>
        </authorList>
    </citation>
    <scope>NUCLEOTIDE SEQUENCE</scope>
    <source>
        <strain evidence="2">537</strain>
    </source>
</reference>
<evidence type="ECO:0000313" key="3">
    <source>
        <dbReference type="Proteomes" id="UP000225275"/>
    </source>
</evidence>
<evidence type="ECO:0000256" key="1">
    <source>
        <dbReference type="SAM" id="Phobius"/>
    </source>
</evidence>
<gene>
    <name evidence="2" type="ORF">BW154_06795</name>
</gene>
<feature type="transmembrane region" description="Helical" evidence="1">
    <location>
        <begin position="57"/>
        <end position="79"/>
    </location>
</feature>
<protein>
    <submittedName>
        <fullName evidence="2">Uncharacterized protein</fullName>
    </submittedName>
</protein>